<dbReference type="KEGG" id="ala:BFG52_00910"/>
<dbReference type="Pfam" id="PF13953">
    <property type="entry name" value="PapC_C"/>
    <property type="match status" value="1"/>
</dbReference>
<dbReference type="GO" id="GO:0015473">
    <property type="term" value="F:fimbrial usher porin activity"/>
    <property type="evidence" value="ECO:0007669"/>
    <property type="project" value="InterPro"/>
</dbReference>
<dbReference type="AlphaFoldDB" id="A0A1B2M3M1"/>
<dbReference type="EMBL" id="CP016895">
    <property type="protein sequence ID" value="AOA59816.1"/>
    <property type="molecule type" value="Genomic_DNA"/>
</dbReference>
<keyword evidence="1" id="KW-0732">Signal</keyword>
<feature type="chain" id="PRO_5008540020" evidence="1">
    <location>
        <begin position="26"/>
        <end position="838"/>
    </location>
</feature>
<dbReference type="GO" id="GO:0009297">
    <property type="term" value="P:pilus assembly"/>
    <property type="evidence" value="ECO:0007669"/>
    <property type="project" value="InterPro"/>
</dbReference>
<feature type="signal peptide" evidence="1">
    <location>
        <begin position="1"/>
        <end position="25"/>
    </location>
</feature>
<dbReference type="Gene3D" id="2.60.40.3110">
    <property type="match status" value="1"/>
</dbReference>
<dbReference type="InterPro" id="IPR000015">
    <property type="entry name" value="Fimb_usher"/>
</dbReference>
<accession>A0A1B2M3M1</accession>
<dbReference type="InterPro" id="IPR025949">
    <property type="entry name" value="PapC-like_C"/>
</dbReference>
<keyword evidence="4" id="KW-1185">Reference proteome</keyword>
<sequence length="838" mass="93987">MWQQLRCCCLGLLCAVTGLTAVVYAGELPPPPRSEADLNQIFKLYLSLVVNDTATQKIIPVIVKGDDFYIEKKALQQLGIQFDATALLPSTGSNSTVESVNEVDGLSYQDILLLGLSNQVEDWLNLKKMPELKMDYAASQQSLLLELPAAWLPTQMLGRDSWYQAEQAQSSFGLLNNYDFYMTRDENDRYNSNVLLEQRLFSKFGIVKNTGLYTHNQQQYSIDGQKLQQDNGYRRYDTYWQYDHQPSATSWLIGDVISASKNSWGSAIRLGGIQIRRDYGTRPDLITYPLPQFTGQASLPSSVDLIINGQTAQQSHVQSGPFVINSLPFVSGRGDAVIVTTDQLGRQVSTTVPFYVSNNLLKKGLLDYAFSAGKLRENYARRDFDYGQFVSSFDARYGLNNFWTLEGRAEYSRDIQVAGLGSMLRLWNYGILSAAYSLSHVDDKVRHDEVAAQGHQYTVAYQYNRNRFGFSFAHRHRNENFSDLSGLGYNDLISVNSQDTYTAQSYVSTNRSGTFGLGYIQTAVSDYKNKLLNMSWAPLLPSALQGLMVSVSAGHDLMTHQWSAAIQLSIPLFKQNSNLSSGYYKDYSTRSGYINYNRNVPSGGGFGFEISRRFNHEQDDLNQARIRYRNAYFNSDFGLSGIDQDYRYWLGLSGGLLLSKQGLFAANQLGESFSLVDTHGVADVPVYYENSYIGRSNRRGYVFVPSVTPYYSAKYRIDPLDLNSNFNAARTEQRVVAQRGSGIVVDFPIHHSLSANVYLQDQAGQPIAIGALVHRAAQESRYVGMDGIVYLEDLQHHNAISVQQPQGEICHASFDIDVQQAAQEIVVVKGVLCRKEQP</sequence>
<organism evidence="3 4">
    <name type="scientific">Acinetobacter larvae</name>
    <dbReference type="NCBI Taxonomy" id="1789224"/>
    <lineage>
        <taxon>Bacteria</taxon>
        <taxon>Pseudomonadati</taxon>
        <taxon>Pseudomonadota</taxon>
        <taxon>Gammaproteobacteria</taxon>
        <taxon>Moraxellales</taxon>
        <taxon>Moraxellaceae</taxon>
        <taxon>Acinetobacter</taxon>
    </lineage>
</organism>
<gene>
    <name evidence="3" type="ORF">BFG52_00910</name>
</gene>
<dbReference type="Gene3D" id="2.60.40.2070">
    <property type="match status" value="1"/>
</dbReference>
<feature type="domain" description="PapC-like C-terminal" evidence="2">
    <location>
        <begin position="759"/>
        <end position="816"/>
    </location>
</feature>
<dbReference type="InterPro" id="IPR043142">
    <property type="entry name" value="PapC-like_C_sf"/>
</dbReference>
<protein>
    <submittedName>
        <fullName evidence="3">Protein CsuD</fullName>
    </submittedName>
</protein>
<dbReference type="Proteomes" id="UP000093391">
    <property type="component" value="Chromosome"/>
</dbReference>
<dbReference type="Gene3D" id="2.60.40.2610">
    <property type="entry name" value="Outer membrane usher protein FimD, plug domain"/>
    <property type="match status" value="1"/>
</dbReference>
<dbReference type="PANTHER" id="PTHR30451:SF5">
    <property type="entry name" value="SLR0019 PROTEIN"/>
    <property type="match status" value="1"/>
</dbReference>
<name>A0A1B2M3M1_9GAMM</name>
<proteinExistence type="predicted"/>
<dbReference type="Pfam" id="PF00577">
    <property type="entry name" value="Usher"/>
    <property type="match status" value="1"/>
</dbReference>
<evidence type="ECO:0000313" key="3">
    <source>
        <dbReference type="EMBL" id="AOA59816.1"/>
    </source>
</evidence>
<dbReference type="PANTHER" id="PTHR30451">
    <property type="entry name" value="OUTER MEMBRANE USHER PROTEIN"/>
    <property type="match status" value="1"/>
</dbReference>
<evidence type="ECO:0000313" key="4">
    <source>
        <dbReference type="Proteomes" id="UP000093391"/>
    </source>
</evidence>
<evidence type="ECO:0000256" key="1">
    <source>
        <dbReference type="SAM" id="SignalP"/>
    </source>
</evidence>
<evidence type="ECO:0000259" key="2">
    <source>
        <dbReference type="Pfam" id="PF13953"/>
    </source>
</evidence>
<dbReference type="InterPro" id="IPR042186">
    <property type="entry name" value="FimD_plug_dom"/>
</dbReference>
<reference evidence="3 4" key="1">
    <citation type="submission" date="2016-08" db="EMBL/GenBank/DDBJ databases">
        <authorList>
            <person name="Seilhamer J.J."/>
        </authorList>
    </citation>
    <scope>NUCLEOTIDE SEQUENCE [LARGE SCALE GENOMIC DNA]</scope>
    <source>
        <strain evidence="3 4">BRTC-1</strain>
    </source>
</reference>
<dbReference type="OrthoDB" id="8587at2"/>
<dbReference type="GO" id="GO:0009279">
    <property type="term" value="C:cell outer membrane"/>
    <property type="evidence" value="ECO:0007669"/>
    <property type="project" value="TreeGrafter"/>
</dbReference>
<dbReference type="STRING" id="1789224.BFG52_00910"/>